<proteinExistence type="predicted"/>
<sequence>MSNEFLMNFMLKNGFYLSPTEFKSIYKGFRWSDGEFCYNIHTFNHSIIFADKFKAHVLAEKHDKEKSYFKDVYFFGRKTSIEKAKNESK</sequence>
<dbReference type="Proteomes" id="UP000887580">
    <property type="component" value="Unplaced"/>
</dbReference>
<reference evidence="2" key="1">
    <citation type="submission" date="2022-11" db="UniProtKB">
        <authorList>
            <consortium name="WormBaseParasite"/>
        </authorList>
    </citation>
    <scope>IDENTIFICATION</scope>
</reference>
<accession>A0AC35GDX7</accession>
<dbReference type="WBParaSite" id="PS1159_v2.g4217.t1">
    <property type="protein sequence ID" value="PS1159_v2.g4217.t1"/>
    <property type="gene ID" value="PS1159_v2.g4217"/>
</dbReference>
<evidence type="ECO:0000313" key="1">
    <source>
        <dbReference type="Proteomes" id="UP000887580"/>
    </source>
</evidence>
<protein>
    <submittedName>
        <fullName evidence="2">YARHG domain-containing protein</fullName>
    </submittedName>
</protein>
<name>A0AC35GDX7_9BILA</name>
<evidence type="ECO:0000313" key="2">
    <source>
        <dbReference type="WBParaSite" id="PS1159_v2.g4217.t1"/>
    </source>
</evidence>
<organism evidence="1 2">
    <name type="scientific">Panagrolaimus sp. PS1159</name>
    <dbReference type="NCBI Taxonomy" id="55785"/>
    <lineage>
        <taxon>Eukaryota</taxon>
        <taxon>Metazoa</taxon>
        <taxon>Ecdysozoa</taxon>
        <taxon>Nematoda</taxon>
        <taxon>Chromadorea</taxon>
        <taxon>Rhabditida</taxon>
        <taxon>Tylenchina</taxon>
        <taxon>Panagrolaimomorpha</taxon>
        <taxon>Panagrolaimoidea</taxon>
        <taxon>Panagrolaimidae</taxon>
        <taxon>Panagrolaimus</taxon>
    </lineage>
</organism>